<sequence>MIIGTVVIIVLLLLLICILASSVECKIVIHKSGKHDRIAVFIRFLFGRVRLRYEWRSIRFVDWDEGFNIRVHKKDNVGTGHARKQKGRINKRILRYYAEKVKRLLHHTLDFMEWVGEALDKVKCDSLIWDTEIGLRNPAATGIVTGASWSAKSLLVGFLTRHIRFHRHPDLDVIPHYNHPYFSTRLVCITKIRTAHAISVVFKLIIRIVRAEGGVRTWRNILSKA</sequence>
<evidence type="ECO:0000313" key="1">
    <source>
        <dbReference type="EMBL" id="MCE5169606.1"/>
    </source>
</evidence>
<keyword evidence="2" id="KW-1185">Reference proteome</keyword>
<dbReference type="Proteomes" id="UP001199916">
    <property type="component" value="Unassembled WGS sequence"/>
</dbReference>
<dbReference type="EMBL" id="JAJNBZ010000005">
    <property type="protein sequence ID" value="MCE5169606.1"/>
    <property type="molecule type" value="Genomic_DNA"/>
</dbReference>
<accession>A0ABS8YD97</accession>
<reference evidence="1 2" key="1">
    <citation type="submission" date="2021-11" db="EMBL/GenBank/DDBJ databases">
        <title>Draft genome sequence of Paenibacillus profundus YoMME, a new Gram-positive bacteria with exoelectrogenic properties.</title>
        <authorList>
            <person name="Hubenova Y."/>
            <person name="Hubenova E."/>
            <person name="Manasiev Y."/>
            <person name="Peykov S."/>
            <person name="Mitov M."/>
        </authorList>
    </citation>
    <scope>NUCLEOTIDE SEQUENCE [LARGE SCALE GENOMIC DNA]</scope>
    <source>
        <strain evidence="1 2">YoMME</strain>
    </source>
</reference>
<comment type="caution">
    <text evidence="1">The sequence shown here is derived from an EMBL/GenBank/DDBJ whole genome shotgun (WGS) entry which is preliminary data.</text>
</comment>
<protein>
    <submittedName>
        <fullName evidence="1">DUF2953 domain-containing protein</fullName>
    </submittedName>
</protein>
<dbReference type="Pfam" id="PF11167">
    <property type="entry name" value="DUF2953"/>
    <property type="match status" value="1"/>
</dbReference>
<dbReference type="InterPro" id="IPR021338">
    <property type="entry name" value="DUF2953"/>
</dbReference>
<proteinExistence type="predicted"/>
<organism evidence="1 2">
    <name type="scientific">Paenibacillus profundus</name>
    <dbReference type="NCBI Taxonomy" id="1173085"/>
    <lineage>
        <taxon>Bacteria</taxon>
        <taxon>Bacillati</taxon>
        <taxon>Bacillota</taxon>
        <taxon>Bacilli</taxon>
        <taxon>Bacillales</taxon>
        <taxon>Paenibacillaceae</taxon>
        <taxon>Paenibacillus</taxon>
    </lineage>
</organism>
<evidence type="ECO:0000313" key="2">
    <source>
        <dbReference type="Proteomes" id="UP001199916"/>
    </source>
</evidence>
<name>A0ABS8YD97_9BACL</name>
<gene>
    <name evidence="1" type="ORF">LQV63_09805</name>
</gene>
<dbReference type="RefSeq" id="WP_233696529.1">
    <property type="nucleotide sequence ID" value="NZ_JAJNBZ010000005.1"/>
</dbReference>